<accession>B4JWC2</accession>
<dbReference type="eggNOG" id="ENOG502QQQ6">
    <property type="taxonomic scope" value="Eukaryota"/>
</dbReference>
<dbReference type="GO" id="GO:0000151">
    <property type="term" value="C:ubiquitin ligase complex"/>
    <property type="evidence" value="ECO:0007669"/>
    <property type="project" value="EnsemblMetazoa"/>
</dbReference>
<dbReference type="EMBL" id="CH916375">
    <property type="protein sequence ID" value="EDV98260.1"/>
    <property type="molecule type" value="Genomic_DNA"/>
</dbReference>
<dbReference type="SUPFAM" id="SSF46934">
    <property type="entry name" value="UBA-like"/>
    <property type="match status" value="2"/>
</dbReference>
<dbReference type="OrthoDB" id="336240at2759"/>
<feature type="compositionally biased region" description="Low complexity" evidence="1">
    <location>
        <begin position="54"/>
        <end position="70"/>
    </location>
</feature>
<dbReference type="InParanoid" id="B4JWC2"/>
<dbReference type="Pfam" id="PF23326">
    <property type="entry name" value="UBL_UBAC1"/>
    <property type="match status" value="1"/>
</dbReference>
<dbReference type="AlphaFoldDB" id="B4JWC2"/>
<proteinExistence type="predicted"/>
<dbReference type="Gene3D" id="1.10.8.10">
    <property type="entry name" value="DNA helicase RuvA subunit, C-terminal domain"/>
    <property type="match status" value="2"/>
</dbReference>
<dbReference type="Proteomes" id="UP000001070">
    <property type="component" value="Unassembled WGS sequence"/>
</dbReference>
<dbReference type="HOGENOM" id="CLU_035938_1_0_1"/>
<dbReference type="Pfam" id="PF22562">
    <property type="entry name" value="UBA_7"/>
    <property type="match status" value="1"/>
</dbReference>
<reference evidence="3 4" key="1">
    <citation type="journal article" date="2007" name="Nature">
        <title>Evolution of genes and genomes on the Drosophila phylogeny.</title>
        <authorList>
            <consortium name="Drosophila 12 Genomes Consortium"/>
            <person name="Clark A.G."/>
            <person name="Eisen M.B."/>
            <person name="Smith D.R."/>
            <person name="Bergman C.M."/>
            <person name="Oliver B."/>
            <person name="Markow T.A."/>
            <person name="Kaufman T.C."/>
            <person name="Kellis M."/>
            <person name="Gelbart W."/>
            <person name="Iyer V.N."/>
            <person name="Pollard D.A."/>
            <person name="Sackton T.B."/>
            <person name="Larracuente A.M."/>
            <person name="Singh N.D."/>
            <person name="Abad J.P."/>
            <person name="Abt D.N."/>
            <person name="Adryan B."/>
            <person name="Aguade M."/>
            <person name="Akashi H."/>
            <person name="Anderson W.W."/>
            <person name="Aquadro C.F."/>
            <person name="Ardell D.H."/>
            <person name="Arguello R."/>
            <person name="Artieri C.G."/>
            <person name="Barbash D.A."/>
            <person name="Barker D."/>
            <person name="Barsanti P."/>
            <person name="Batterham P."/>
            <person name="Batzoglou S."/>
            <person name="Begun D."/>
            <person name="Bhutkar A."/>
            <person name="Blanco E."/>
            <person name="Bosak S.A."/>
            <person name="Bradley R.K."/>
            <person name="Brand A.D."/>
            <person name="Brent M.R."/>
            <person name="Brooks A.N."/>
            <person name="Brown R.H."/>
            <person name="Butlin R.K."/>
            <person name="Caggese C."/>
            <person name="Calvi B.R."/>
            <person name="Bernardo de Carvalho A."/>
            <person name="Caspi A."/>
            <person name="Castrezana S."/>
            <person name="Celniker S.E."/>
            <person name="Chang J.L."/>
            <person name="Chapple C."/>
            <person name="Chatterji S."/>
            <person name="Chinwalla A."/>
            <person name="Civetta A."/>
            <person name="Clifton S.W."/>
            <person name="Comeron J.M."/>
            <person name="Costello J.C."/>
            <person name="Coyne J.A."/>
            <person name="Daub J."/>
            <person name="David R.G."/>
            <person name="Delcher A.L."/>
            <person name="Delehaunty K."/>
            <person name="Do C.B."/>
            <person name="Ebling H."/>
            <person name="Edwards K."/>
            <person name="Eickbush T."/>
            <person name="Evans J.D."/>
            <person name="Filipski A."/>
            <person name="Findeiss S."/>
            <person name="Freyhult E."/>
            <person name="Fulton L."/>
            <person name="Fulton R."/>
            <person name="Garcia A.C."/>
            <person name="Gardiner A."/>
            <person name="Garfield D.A."/>
            <person name="Garvin B.E."/>
            <person name="Gibson G."/>
            <person name="Gilbert D."/>
            <person name="Gnerre S."/>
            <person name="Godfrey J."/>
            <person name="Good R."/>
            <person name="Gotea V."/>
            <person name="Gravely B."/>
            <person name="Greenberg A.J."/>
            <person name="Griffiths-Jones S."/>
            <person name="Gross S."/>
            <person name="Guigo R."/>
            <person name="Gustafson E.A."/>
            <person name="Haerty W."/>
            <person name="Hahn M.W."/>
            <person name="Halligan D.L."/>
            <person name="Halpern A.L."/>
            <person name="Halter G.M."/>
            <person name="Han M.V."/>
            <person name="Heger A."/>
            <person name="Hillier L."/>
            <person name="Hinrichs A.S."/>
            <person name="Holmes I."/>
            <person name="Hoskins R.A."/>
            <person name="Hubisz M.J."/>
            <person name="Hultmark D."/>
            <person name="Huntley M.A."/>
            <person name="Jaffe D.B."/>
            <person name="Jagadeeshan S."/>
            <person name="Jeck W.R."/>
            <person name="Johnson J."/>
            <person name="Jones C.D."/>
            <person name="Jordan W.C."/>
            <person name="Karpen G.H."/>
            <person name="Kataoka E."/>
            <person name="Keightley P.D."/>
            <person name="Kheradpour P."/>
            <person name="Kirkness E.F."/>
            <person name="Koerich L.B."/>
            <person name="Kristiansen K."/>
            <person name="Kudrna D."/>
            <person name="Kulathinal R.J."/>
            <person name="Kumar S."/>
            <person name="Kwok R."/>
            <person name="Lander E."/>
            <person name="Langley C.H."/>
            <person name="Lapoint R."/>
            <person name="Lazzaro B.P."/>
            <person name="Lee S.J."/>
            <person name="Levesque L."/>
            <person name="Li R."/>
            <person name="Lin C.F."/>
            <person name="Lin M.F."/>
            <person name="Lindblad-Toh K."/>
            <person name="Llopart A."/>
            <person name="Long M."/>
            <person name="Low L."/>
            <person name="Lozovsky E."/>
            <person name="Lu J."/>
            <person name="Luo M."/>
            <person name="Machado C.A."/>
            <person name="Makalowski W."/>
            <person name="Marzo M."/>
            <person name="Matsuda M."/>
            <person name="Matzkin L."/>
            <person name="McAllister B."/>
            <person name="McBride C.S."/>
            <person name="McKernan B."/>
            <person name="McKernan K."/>
            <person name="Mendez-Lago M."/>
            <person name="Minx P."/>
            <person name="Mollenhauer M.U."/>
            <person name="Montooth K."/>
            <person name="Mount S.M."/>
            <person name="Mu X."/>
            <person name="Myers E."/>
            <person name="Negre B."/>
            <person name="Newfeld S."/>
            <person name="Nielsen R."/>
            <person name="Noor M.A."/>
            <person name="O'Grady P."/>
            <person name="Pachter L."/>
            <person name="Papaceit M."/>
            <person name="Parisi M.J."/>
            <person name="Parisi M."/>
            <person name="Parts L."/>
            <person name="Pedersen J.S."/>
            <person name="Pesole G."/>
            <person name="Phillippy A.M."/>
            <person name="Ponting C.P."/>
            <person name="Pop M."/>
            <person name="Porcelli D."/>
            <person name="Powell J.R."/>
            <person name="Prohaska S."/>
            <person name="Pruitt K."/>
            <person name="Puig M."/>
            <person name="Quesneville H."/>
            <person name="Ram K.R."/>
            <person name="Rand D."/>
            <person name="Rasmussen M.D."/>
            <person name="Reed L.K."/>
            <person name="Reenan R."/>
            <person name="Reily A."/>
            <person name="Remington K.A."/>
            <person name="Rieger T.T."/>
            <person name="Ritchie M.G."/>
            <person name="Robin C."/>
            <person name="Rogers Y.H."/>
            <person name="Rohde C."/>
            <person name="Rozas J."/>
            <person name="Rubenfield M.J."/>
            <person name="Ruiz A."/>
            <person name="Russo S."/>
            <person name="Salzberg S.L."/>
            <person name="Sanchez-Gracia A."/>
            <person name="Saranga D.J."/>
            <person name="Sato H."/>
            <person name="Schaeffer S.W."/>
            <person name="Schatz M.C."/>
            <person name="Schlenke T."/>
            <person name="Schwartz R."/>
            <person name="Segarra C."/>
            <person name="Singh R.S."/>
            <person name="Sirot L."/>
            <person name="Sirota M."/>
            <person name="Sisneros N.B."/>
            <person name="Smith C.D."/>
            <person name="Smith T.F."/>
            <person name="Spieth J."/>
            <person name="Stage D.E."/>
            <person name="Stark A."/>
            <person name="Stephan W."/>
            <person name="Strausberg R.L."/>
            <person name="Strempel S."/>
            <person name="Sturgill D."/>
            <person name="Sutton G."/>
            <person name="Sutton G.G."/>
            <person name="Tao W."/>
            <person name="Teichmann S."/>
            <person name="Tobari Y.N."/>
            <person name="Tomimura Y."/>
            <person name="Tsolas J.M."/>
            <person name="Valente V.L."/>
            <person name="Venter E."/>
            <person name="Venter J.C."/>
            <person name="Vicario S."/>
            <person name="Vieira F.G."/>
            <person name="Vilella A.J."/>
            <person name="Villasante A."/>
            <person name="Walenz B."/>
            <person name="Wang J."/>
            <person name="Wasserman M."/>
            <person name="Watts T."/>
            <person name="Wilson D."/>
            <person name="Wilson R.K."/>
            <person name="Wing R.A."/>
            <person name="Wolfner M.F."/>
            <person name="Wong A."/>
            <person name="Wong G.K."/>
            <person name="Wu C.I."/>
            <person name="Wu G."/>
            <person name="Yamamoto D."/>
            <person name="Yang H.P."/>
            <person name="Yang S.P."/>
            <person name="Yorke J.A."/>
            <person name="Yoshida K."/>
            <person name="Zdobnov E."/>
            <person name="Zhang P."/>
            <person name="Zhang Y."/>
            <person name="Zimin A.V."/>
            <person name="Baldwin J."/>
            <person name="Abdouelleil A."/>
            <person name="Abdulkadir J."/>
            <person name="Abebe A."/>
            <person name="Abera B."/>
            <person name="Abreu J."/>
            <person name="Acer S.C."/>
            <person name="Aftuck L."/>
            <person name="Alexander A."/>
            <person name="An P."/>
            <person name="Anderson E."/>
            <person name="Anderson S."/>
            <person name="Arachi H."/>
            <person name="Azer M."/>
            <person name="Bachantsang P."/>
            <person name="Barry A."/>
            <person name="Bayul T."/>
            <person name="Berlin A."/>
            <person name="Bessette D."/>
            <person name="Bloom T."/>
            <person name="Blye J."/>
            <person name="Boguslavskiy L."/>
            <person name="Bonnet C."/>
            <person name="Boukhgalter B."/>
            <person name="Bourzgui I."/>
            <person name="Brown A."/>
            <person name="Cahill P."/>
            <person name="Channer S."/>
            <person name="Cheshatsang Y."/>
            <person name="Chuda L."/>
            <person name="Citroen M."/>
            <person name="Collymore A."/>
            <person name="Cooke P."/>
            <person name="Costello M."/>
            <person name="D'Aco K."/>
            <person name="Daza R."/>
            <person name="De Haan G."/>
            <person name="DeGray S."/>
            <person name="DeMaso C."/>
            <person name="Dhargay N."/>
            <person name="Dooley K."/>
            <person name="Dooley E."/>
            <person name="Doricent M."/>
            <person name="Dorje P."/>
            <person name="Dorjee K."/>
            <person name="Dupes A."/>
            <person name="Elong R."/>
            <person name="Falk J."/>
            <person name="Farina A."/>
            <person name="Faro S."/>
            <person name="Ferguson D."/>
            <person name="Fisher S."/>
            <person name="Foley C.D."/>
            <person name="Franke A."/>
            <person name="Friedrich D."/>
            <person name="Gadbois L."/>
            <person name="Gearin G."/>
            <person name="Gearin C.R."/>
            <person name="Giannoukos G."/>
            <person name="Goode T."/>
            <person name="Graham J."/>
            <person name="Grandbois E."/>
            <person name="Grewal S."/>
            <person name="Gyaltsen K."/>
            <person name="Hafez N."/>
            <person name="Hagos B."/>
            <person name="Hall J."/>
            <person name="Henson C."/>
            <person name="Hollinger A."/>
            <person name="Honan T."/>
            <person name="Huard M.D."/>
            <person name="Hughes L."/>
            <person name="Hurhula B."/>
            <person name="Husby M.E."/>
            <person name="Kamat A."/>
            <person name="Kanga B."/>
            <person name="Kashin S."/>
            <person name="Khazanovich D."/>
            <person name="Kisner P."/>
            <person name="Lance K."/>
            <person name="Lara M."/>
            <person name="Lee W."/>
            <person name="Lennon N."/>
            <person name="Letendre F."/>
            <person name="LeVine R."/>
            <person name="Lipovsky A."/>
            <person name="Liu X."/>
            <person name="Liu J."/>
            <person name="Liu S."/>
            <person name="Lokyitsang T."/>
            <person name="Lokyitsang Y."/>
            <person name="Lubonja R."/>
            <person name="Lui A."/>
            <person name="MacDonald P."/>
            <person name="Magnisalis V."/>
            <person name="Maru K."/>
            <person name="Matthews C."/>
            <person name="McCusker W."/>
            <person name="McDonough S."/>
            <person name="Mehta T."/>
            <person name="Meldrim J."/>
            <person name="Meneus L."/>
            <person name="Mihai O."/>
            <person name="Mihalev A."/>
            <person name="Mihova T."/>
            <person name="Mittelman R."/>
            <person name="Mlenga V."/>
            <person name="Montmayeur A."/>
            <person name="Mulrain L."/>
            <person name="Navidi A."/>
            <person name="Naylor J."/>
            <person name="Negash T."/>
            <person name="Nguyen T."/>
            <person name="Nguyen N."/>
            <person name="Nicol R."/>
            <person name="Norbu C."/>
            <person name="Norbu N."/>
            <person name="Novod N."/>
            <person name="O'Neill B."/>
            <person name="Osman S."/>
            <person name="Markiewicz E."/>
            <person name="Oyono O.L."/>
            <person name="Patti C."/>
            <person name="Phunkhang P."/>
            <person name="Pierre F."/>
            <person name="Priest M."/>
            <person name="Raghuraman S."/>
            <person name="Rege F."/>
            <person name="Reyes R."/>
            <person name="Rise C."/>
            <person name="Rogov P."/>
            <person name="Ross K."/>
            <person name="Ryan E."/>
            <person name="Settipalli S."/>
            <person name="Shea T."/>
            <person name="Sherpa N."/>
            <person name="Shi L."/>
            <person name="Shih D."/>
            <person name="Sparrow T."/>
            <person name="Spaulding J."/>
            <person name="Stalker J."/>
            <person name="Stange-Thomann N."/>
            <person name="Stavropoulos S."/>
            <person name="Stone C."/>
            <person name="Strader C."/>
            <person name="Tesfaye S."/>
            <person name="Thomson T."/>
            <person name="Thoulutsang Y."/>
            <person name="Thoulutsang D."/>
            <person name="Topham K."/>
            <person name="Topping I."/>
            <person name="Tsamla T."/>
            <person name="Vassiliev H."/>
            <person name="Vo A."/>
            <person name="Wangchuk T."/>
            <person name="Wangdi T."/>
            <person name="Weiand M."/>
            <person name="Wilkinson J."/>
            <person name="Wilson A."/>
            <person name="Yadav S."/>
            <person name="Young G."/>
            <person name="Yu Q."/>
            <person name="Zembek L."/>
            <person name="Zhong D."/>
            <person name="Zimmer A."/>
            <person name="Zwirko Z."/>
            <person name="Jaffe D.B."/>
            <person name="Alvarez P."/>
            <person name="Brockman W."/>
            <person name="Butler J."/>
            <person name="Chin C."/>
            <person name="Gnerre S."/>
            <person name="Grabherr M."/>
            <person name="Kleber M."/>
            <person name="Mauceli E."/>
            <person name="MacCallum I."/>
        </authorList>
    </citation>
    <scope>NUCLEOTIDE SEQUENCE [LARGE SCALE GENOMIC DNA]</scope>
    <source>
        <strain evidence="4">Tucson 15287-2541.00</strain>
    </source>
</reference>
<dbReference type="PANTHER" id="PTHR46738:SF1">
    <property type="entry name" value="UBIQUITIN-ASSOCIATED DOMAIN-CONTAINING PROTEIN 1"/>
    <property type="match status" value="1"/>
</dbReference>
<dbReference type="PROSITE" id="PS50030">
    <property type="entry name" value="UBA"/>
    <property type="match status" value="2"/>
</dbReference>
<gene>
    <name evidence="3" type="primary">Dgri\GH23012</name>
    <name evidence="3" type="ORF">Dgri_GH23012</name>
</gene>
<evidence type="ECO:0000313" key="4">
    <source>
        <dbReference type="Proteomes" id="UP000001070"/>
    </source>
</evidence>
<evidence type="ECO:0000256" key="1">
    <source>
        <dbReference type="SAM" id="MobiDB-lite"/>
    </source>
</evidence>
<organism evidence="4">
    <name type="scientific">Drosophila grimshawi</name>
    <name type="common">Hawaiian fruit fly</name>
    <name type="synonym">Idiomyia grimshawi</name>
    <dbReference type="NCBI Taxonomy" id="7222"/>
    <lineage>
        <taxon>Eukaryota</taxon>
        <taxon>Metazoa</taxon>
        <taxon>Ecdysozoa</taxon>
        <taxon>Arthropoda</taxon>
        <taxon>Hexapoda</taxon>
        <taxon>Insecta</taxon>
        <taxon>Pterygota</taxon>
        <taxon>Neoptera</taxon>
        <taxon>Endopterygota</taxon>
        <taxon>Diptera</taxon>
        <taxon>Brachycera</taxon>
        <taxon>Muscomorpha</taxon>
        <taxon>Ephydroidea</taxon>
        <taxon>Drosophilidae</taxon>
        <taxon>Drosophila</taxon>
        <taxon>Hawaiian Drosophila</taxon>
    </lineage>
</organism>
<feature type="domain" description="UBA" evidence="2">
    <location>
        <begin position="458"/>
        <end position="498"/>
    </location>
</feature>
<dbReference type="InterPro" id="IPR009060">
    <property type="entry name" value="UBA-like_sf"/>
</dbReference>
<keyword evidence="4" id="KW-1185">Reference proteome</keyword>
<dbReference type="SMART" id="SM00165">
    <property type="entry name" value="UBA"/>
    <property type="match status" value="2"/>
</dbReference>
<evidence type="ECO:0000259" key="2">
    <source>
        <dbReference type="PROSITE" id="PS50030"/>
    </source>
</evidence>
<sequence length="586" mass="65485">MIPWMRDKFNEKRAKWLARNKQRHSNETEISETSSTTQRTASSGTGTGSGSGSDAGSSLSLRSGASSSLQVHHHVETQTDGSGAGAGGGGVCILRTPSPARRRRIQLELQLQQQEAATRKKEKAEQANTKFSVGLTTIITQKYTQTMQKLRSLFLRKNNARLSTASATIVSDPDALVKIGETITVRVICPSSRVLIFKTDMNKRLNDLKSEVILELSDDPDSIQLFAPDVRHLNPRYRLYRAEYFGSELNESQTLAQLHVRHNETFILSPKRNTLSQAVTRTREVPGPNDALVDSATRFVPNNTCTLPIIDINEIFQQSNIQYDVRKVLISLAQASAAIIGAGPFAPRLISMLKQRLVNRRNHQADTVQCLVDMGFNRQIAENALHSNNGVYSTTLEWLIQNQREEEDPQQQLDQTLPTLQRSFSSISPSTILTDNESIENTAALLQIVRIYSHRDTPPNEEIVGALTDMGFDEAAVLLALRMTGNNKASACDWLCENRSASVIELREGLSPDSPILKVILEMPQVQMTLSNPKTFLAFLAILENENAIRVWRGDNDTTSVITHILQKYHEEKHVMGINQFYLNRW</sequence>
<dbReference type="GO" id="GO:0005783">
    <property type="term" value="C:endoplasmic reticulum"/>
    <property type="evidence" value="ECO:0007669"/>
    <property type="project" value="EnsemblMetazoa"/>
</dbReference>
<dbReference type="PhylomeDB" id="B4JWC2"/>
<dbReference type="PANTHER" id="PTHR46738">
    <property type="entry name" value="UBIQUITIN-ASSOCIATED DOMAIN-CONTAINING PROTEIN 1"/>
    <property type="match status" value="1"/>
</dbReference>
<dbReference type="InterPro" id="IPR015940">
    <property type="entry name" value="UBA"/>
</dbReference>
<feature type="compositionally biased region" description="Low complexity" evidence="1">
    <location>
        <begin position="31"/>
        <end position="44"/>
    </location>
</feature>
<dbReference type="GO" id="GO:0036126">
    <property type="term" value="C:sperm flagellum"/>
    <property type="evidence" value="ECO:0007669"/>
    <property type="project" value="EnsemblMetazoa"/>
</dbReference>
<name>B4JWC2_DROGR</name>
<evidence type="ECO:0000313" key="3">
    <source>
        <dbReference type="EMBL" id="EDV98260.1"/>
    </source>
</evidence>
<feature type="domain" description="UBA" evidence="2">
    <location>
        <begin position="360"/>
        <end position="402"/>
    </location>
</feature>
<dbReference type="InterPro" id="IPR052476">
    <property type="entry name" value="UBAC1"/>
</dbReference>
<dbReference type="InterPro" id="IPR057650">
    <property type="entry name" value="UBL_UBAC1"/>
</dbReference>
<dbReference type="FunCoup" id="B4JWC2">
    <property type="interactions" value="200"/>
</dbReference>
<feature type="region of interest" description="Disordered" evidence="1">
    <location>
        <begin position="17"/>
        <end position="71"/>
    </location>
</feature>
<dbReference type="OMA" id="PAMNMQH"/>
<protein>
    <submittedName>
        <fullName evidence="3">GH23012</fullName>
    </submittedName>
</protein>
<dbReference type="STRING" id="7222.B4JWC2"/>